<dbReference type="CDD" id="cd02598">
    <property type="entry name" value="HAD_BPGM"/>
    <property type="match status" value="1"/>
</dbReference>
<feature type="binding site" evidence="11">
    <location>
        <begin position="44"/>
        <end position="49"/>
    </location>
    <ligand>
        <name>substrate</name>
    </ligand>
</feature>
<sequence length="223" mass="24403">MNYQAVIFDLDGVICHTDNYHYQAWKQMADREGIYFDESINSRLRGVSRMASLEIILERAQRTYTAAEKEALAAEKNEIYRQLLMNMSPADLSQDVAATLRQLKDAGVKIAIGSSSRNAKTILRQIGIFDWFDAISDGENITRSKPDPEVFVKAAGILGLAPSACLVVEDADAGIRAAHDGGFHSAGMGDACGNDEATYSIIAFHELSDIVLGKRMQNGPVTE</sequence>
<evidence type="ECO:0000256" key="13">
    <source>
        <dbReference type="PIRSR" id="PIRSR610972-4"/>
    </source>
</evidence>
<feature type="binding site" evidence="12">
    <location>
        <position position="170"/>
    </location>
    <ligand>
        <name>Mg(2+)</name>
        <dbReference type="ChEBI" id="CHEBI:18420"/>
    </ligand>
</feature>
<evidence type="ECO:0000256" key="14">
    <source>
        <dbReference type="SAM" id="Coils"/>
    </source>
</evidence>
<organism evidence="15 16">
    <name type="scientific">Feifania hominis</name>
    <dbReference type="NCBI Taxonomy" id="2763660"/>
    <lineage>
        <taxon>Bacteria</taxon>
        <taxon>Bacillati</taxon>
        <taxon>Bacillota</taxon>
        <taxon>Clostridia</taxon>
        <taxon>Eubacteriales</taxon>
        <taxon>Feifaniaceae</taxon>
        <taxon>Feifania</taxon>
    </lineage>
</organism>
<feature type="binding site" evidence="11">
    <location>
        <position position="145"/>
    </location>
    <ligand>
        <name>substrate</name>
    </ligand>
</feature>
<comment type="catalytic activity">
    <reaction evidence="7">
        <text>beta-D-glucose 1-phosphate = beta-D-glucose 6-phosphate</text>
        <dbReference type="Rhea" id="RHEA:20113"/>
        <dbReference type="ChEBI" id="CHEBI:57684"/>
        <dbReference type="ChEBI" id="CHEBI:58247"/>
        <dbReference type="EC" id="5.4.2.6"/>
    </reaction>
</comment>
<feature type="binding site" evidence="11">
    <location>
        <position position="25"/>
    </location>
    <ligand>
        <name>substrate</name>
    </ligand>
</feature>
<dbReference type="AlphaFoldDB" id="A0A926DFC3"/>
<dbReference type="Gene3D" id="1.10.150.240">
    <property type="entry name" value="Putative phosphatase, domain 2"/>
    <property type="match status" value="1"/>
</dbReference>
<evidence type="ECO:0000256" key="12">
    <source>
        <dbReference type="PIRSR" id="PIRSR610972-3"/>
    </source>
</evidence>
<dbReference type="InterPro" id="IPR010976">
    <property type="entry name" value="B-phosphoglucomutase_hydrolase"/>
</dbReference>
<evidence type="ECO:0000256" key="7">
    <source>
        <dbReference type="ARBA" id="ARBA00044926"/>
    </source>
</evidence>
<name>A0A926DFC3_9FIRM</name>
<keyword evidence="6" id="KW-0119">Carbohydrate metabolism</keyword>
<dbReference type="GO" id="GO:0005975">
    <property type="term" value="P:carbohydrate metabolic process"/>
    <property type="evidence" value="ECO:0007669"/>
    <property type="project" value="InterPro"/>
</dbReference>
<dbReference type="EC" id="5.4.2.6" evidence="8"/>
<feature type="site" description="Important for catalytic activity and assists the phosphoryl transfer reaction to Asp8 by balancing charge and orienting the reacting groups" evidence="13">
    <location>
        <position position="114"/>
    </location>
</feature>
<evidence type="ECO:0000256" key="4">
    <source>
        <dbReference type="ARBA" id="ARBA00022842"/>
    </source>
</evidence>
<evidence type="ECO:0000256" key="8">
    <source>
        <dbReference type="ARBA" id="ARBA00044968"/>
    </source>
</evidence>
<keyword evidence="3 12" id="KW-0479">Metal-binding</keyword>
<feature type="binding site" evidence="12">
    <location>
        <position position="9"/>
    </location>
    <ligand>
        <name>Mg(2+)</name>
        <dbReference type="ChEBI" id="CHEBI:18420"/>
    </ligand>
</feature>
<dbReference type="GO" id="GO:0008801">
    <property type="term" value="F:beta-phosphoglucomutase activity"/>
    <property type="evidence" value="ECO:0007669"/>
    <property type="project" value="UniProtKB-EC"/>
</dbReference>
<dbReference type="NCBIfam" id="TIGR01509">
    <property type="entry name" value="HAD-SF-IA-v3"/>
    <property type="match status" value="1"/>
</dbReference>
<evidence type="ECO:0000256" key="9">
    <source>
        <dbReference type="ARBA" id="ARBA00044991"/>
    </source>
</evidence>
<evidence type="ECO:0000256" key="6">
    <source>
        <dbReference type="ARBA" id="ARBA00023277"/>
    </source>
</evidence>
<dbReference type="SFLD" id="SFLDG01135">
    <property type="entry name" value="C1.5.6:_HAD__Beta-PGM__Phospha"/>
    <property type="match status" value="1"/>
</dbReference>
<feature type="binding site" evidence="12">
    <location>
        <position position="169"/>
    </location>
    <ligand>
        <name>Mg(2+)</name>
        <dbReference type="ChEBI" id="CHEBI:18420"/>
    </ligand>
</feature>
<dbReference type="InterPro" id="IPR023214">
    <property type="entry name" value="HAD_sf"/>
</dbReference>
<dbReference type="NCBIfam" id="TIGR02009">
    <property type="entry name" value="PGMB-YQAB-SF"/>
    <property type="match status" value="1"/>
</dbReference>
<dbReference type="PANTHER" id="PTHR46193">
    <property type="entry name" value="6-PHOSPHOGLUCONATE PHOSPHATASE"/>
    <property type="match status" value="1"/>
</dbReference>
<feature type="coiled-coil region" evidence="14">
    <location>
        <begin position="50"/>
        <end position="77"/>
    </location>
</feature>
<feature type="binding site" evidence="11">
    <location>
        <position position="76"/>
    </location>
    <ligand>
        <name>substrate</name>
    </ligand>
</feature>
<dbReference type="InterPro" id="IPR051600">
    <property type="entry name" value="Beta-PGM-like"/>
</dbReference>
<dbReference type="GO" id="GO:0000287">
    <property type="term" value="F:magnesium ion binding"/>
    <property type="evidence" value="ECO:0007669"/>
    <property type="project" value="InterPro"/>
</dbReference>
<keyword evidence="16" id="KW-1185">Reference proteome</keyword>
<feature type="site" description="Important for catalytic activity and assists the phosphoryl transfer reaction to Asp8 by balancing charge and orienting the reacting groups" evidence="13">
    <location>
        <position position="145"/>
    </location>
</feature>
<evidence type="ECO:0000256" key="11">
    <source>
        <dbReference type="PIRSR" id="PIRSR610972-2"/>
    </source>
</evidence>
<dbReference type="SFLD" id="SFLDG01129">
    <property type="entry name" value="C1.5:_HAD__Beta-PGM__Phosphata"/>
    <property type="match status" value="1"/>
</dbReference>
<dbReference type="SFLD" id="SFLDS00003">
    <property type="entry name" value="Haloacid_Dehalogenase"/>
    <property type="match status" value="1"/>
</dbReference>
<evidence type="ECO:0000256" key="2">
    <source>
        <dbReference type="ARBA" id="ARBA00022553"/>
    </source>
</evidence>
<reference evidence="15" key="1">
    <citation type="submission" date="2020-08" db="EMBL/GenBank/DDBJ databases">
        <title>Genome public.</title>
        <authorList>
            <person name="Liu C."/>
            <person name="Sun Q."/>
        </authorList>
    </citation>
    <scope>NUCLEOTIDE SEQUENCE</scope>
    <source>
        <strain evidence="15">BX7</strain>
    </source>
</reference>
<keyword evidence="14" id="KW-0175">Coiled coil</keyword>
<dbReference type="InterPro" id="IPR023198">
    <property type="entry name" value="PGP-like_dom2"/>
</dbReference>
<evidence type="ECO:0000256" key="10">
    <source>
        <dbReference type="PIRSR" id="PIRSR610972-1"/>
    </source>
</evidence>
<dbReference type="InterPro" id="IPR010972">
    <property type="entry name" value="Beta-PGM"/>
</dbReference>
<dbReference type="PRINTS" id="PR00413">
    <property type="entry name" value="HADHALOGNASE"/>
</dbReference>
<dbReference type="Pfam" id="PF00702">
    <property type="entry name" value="Hydrolase"/>
    <property type="match status" value="1"/>
</dbReference>
<evidence type="ECO:0000256" key="5">
    <source>
        <dbReference type="ARBA" id="ARBA00023235"/>
    </source>
</evidence>
<feature type="binding site" evidence="12">
    <location>
        <position position="11"/>
    </location>
    <ligand>
        <name>Mg(2+)</name>
        <dbReference type="ChEBI" id="CHEBI:18420"/>
    </ligand>
</feature>
<keyword evidence="4 12" id="KW-0460">Magnesium</keyword>
<dbReference type="Gene3D" id="3.40.50.1000">
    <property type="entry name" value="HAD superfamily/HAD-like"/>
    <property type="match status" value="1"/>
</dbReference>
<comment type="cofactor">
    <cofactor evidence="12">
        <name>Mg(2+)</name>
        <dbReference type="ChEBI" id="CHEBI:18420"/>
    </cofactor>
    <text evidence="12">Binds 2 magnesium ions per subunit.</text>
</comment>
<feature type="binding site" evidence="11">
    <location>
        <begin position="114"/>
        <end position="118"/>
    </location>
    <ligand>
        <name>substrate</name>
    </ligand>
</feature>
<feature type="binding site" evidence="11">
    <location>
        <position position="52"/>
    </location>
    <ligand>
        <name>substrate</name>
    </ligand>
</feature>
<evidence type="ECO:0000256" key="3">
    <source>
        <dbReference type="ARBA" id="ARBA00022723"/>
    </source>
</evidence>
<feature type="active site" description="Proton donor/acceptor" evidence="10">
    <location>
        <position position="11"/>
    </location>
</feature>
<accession>A0A926DFC3</accession>
<comment type="similarity">
    <text evidence="1">Belongs to the HAD-like hydrolase superfamily. CbbY/CbbZ/Gph/YieH family.</text>
</comment>
<dbReference type="EMBL" id="JACRSP010000005">
    <property type="protein sequence ID" value="MBC8537151.1"/>
    <property type="molecule type" value="Genomic_DNA"/>
</dbReference>
<dbReference type="SUPFAM" id="SSF56784">
    <property type="entry name" value="HAD-like"/>
    <property type="match status" value="1"/>
</dbReference>
<evidence type="ECO:0000313" key="15">
    <source>
        <dbReference type="EMBL" id="MBC8537151.1"/>
    </source>
</evidence>
<evidence type="ECO:0000256" key="1">
    <source>
        <dbReference type="ARBA" id="ARBA00006171"/>
    </source>
</evidence>
<dbReference type="RefSeq" id="WP_249301482.1">
    <property type="nucleotide sequence ID" value="NZ_JACRSP010000005.1"/>
</dbReference>
<evidence type="ECO:0000313" key="16">
    <source>
        <dbReference type="Proteomes" id="UP000620366"/>
    </source>
</evidence>
<keyword evidence="2" id="KW-0597">Phosphoprotein</keyword>
<dbReference type="InterPro" id="IPR036412">
    <property type="entry name" value="HAD-like_sf"/>
</dbReference>
<protein>
    <recommendedName>
        <fullName evidence="9">Beta-phosphoglucomutase</fullName>
        <ecNumber evidence="8">5.4.2.6</ecNumber>
    </recommendedName>
</protein>
<dbReference type="PANTHER" id="PTHR46193:SF18">
    <property type="entry name" value="HEXITOL PHOSPHATASE B"/>
    <property type="match status" value="1"/>
</dbReference>
<dbReference type="InterPro" id="IPR006439">
    <property type="entry name" value="HAD-SF_hydro_IA"/>
</dbReference>
<proteinExistence type="inferred from homology"/>
<gene>
    <name evidence="15" type="primary">pgmB</name>
    <name evidence="15" type="ORF">H8695_10670</name>
</gene>
<dbReference type="Proteomes" id="UP000620366">
    <property type="component" value="Unassembled WGS sequence"/>
</dbReference>
<keyword evidence="5 15" id="KW-0413">Isomerase</keyword>
<feature type="binding site" evidence="11">
    <location>
        <begin position="9"/>
        <end position="11"/>
    </location>
    <ligand>
        <name>substrate</name>
    </ligand>
</feature>
<dbReference type="NCBIfam" id="TIGR01990">
    <property type="entry name" value="bPGM"/>
    <property type="match status" value="1"/>
</dbReference>
<feature type="active site" description="Nucleophile" evidence="10">
    <location>
        <position position="9"/>
    </location>
</feature>
<comment type="caution">
    <text evidence="15">The sequence shown here is derived from an EMBL/GenBank/DDBJ whole genome shotgun (WGS) entry which is preliminary data.</text>
</comment>